<proteinExistence type="predicted"/>
<gene>
    <name evidence="2" type="ordered locus">Francci3_2855</name>
</gene>
<dbReference type="HOGENOM" id="CLU_2207266_0_0_11"/>
<evidence type="ECO:0000313" key="2">
    <source>
        <dbReference type="EMBL" id="ABD12213.1"/>
    </source>
</evidence>
<dbReference type="Pfam" id="PF04673">
    <property type="entry name" value="Cyclase_polyket"/>
    <property type="match status" value="1"/>
</dbReference>
<reference evidence="2 3" key="1">
    <citation type="journal article" date="2007" name="Genome Res.">
        <title>Genome characteristics of facultatively symbiotic Frankia sp. strains reflect host range and host plant biogeography.</title>
        <authorList>
            <person name="Normand P."/>
            <person name="Lapierre P."/>
            <person name="Tisa L.S."/>
            <person name="Gogarten J.P."/>
            <person name="Alloisio N."/>
            <person name="Bagnarol E."/>
            <person name="Bassi C.A."/>
            <person name="Berry A.M."/>
            <person name="Bickhart D.M."/>
            <person name="Choisne N."/>
            <person name="Couloux A."/>
            <person name="Cournoyer B."/>
            <person name="Cruveiller S."/>
            <person name="Daubin V."/>
            <person name="Demange N."/>
            <person name="Francino M.P."/>
            <person name="Goltsman E."/>
            <person name="Huang Y."/>
            <person name="Kopp O.R."/>
            <person name="Labarre L."/>
            <person name="Lapidus A."/>
            <person name="Lavire C."/>
            <person name="Marechal J."/>
            <person name="Martinez M."/>
            <person name="Mastronunzio J.E."/>
            <person name="Mullin B.C."/>
            <person name="Niemann J."/>
            <person name="Pujic P."/>
            <person name="Rawnsley T."/>
            <person name="Rouy Z."/>
            <person name="Schenowitz C."/>
            <person name="Sellstedt A."/>
            <person name="Tavares F."/>
            <person name="Tomkins J.P."/>
            <person name="Vallenet D."/>
            <person name="Valverde C."/>
            <person name="Wall L.G."/>
            <person name="Wang Y."/>
            <person name="Medigue C."/>
            <person name="Benson D.R."/>
        </authorList>
    </citation>
    <scope>NUCLEOTIDE SEQUENCE [LARGE SCALE GENOMIC DNA]</scope>
    <source>
        <strain evidence="3">DSM 45818 / CECT 9043 / CcI3</strain>
    </source>
</reference>
<evidence type="ECO:0000313" key="3">
    <source>
        <dbReference type="Proteomes" id="UP000001937"/>
    </source>
</evidence>
<keyword evidence="3" id="KW-1185">Reference proteome</keyword>
<dbReference type="InterPro" id="IPR011008">
    <property type="entry name" value="Dimeric_a/b-barrel"/>
</dbReference>
<dbReference type="Gene3D" id="3.30.70.1090">
    <property type="entry name" value="Dimeric alpha+beta barrel"/>
    <property type="match status" value="1"/>
</dbReference>
<dbReference type="GO" id="GO:0030639">
    <property type="term" value="P:polyketide biosynthetic process"/>
    <property type="evidence" value="ECO:0007669"/>
    <property type="project" value="InterPro"/>
</dbReference>
<accession>Q2J929</accession>
<name>Q2J929_FRACC</name>
<dbReference type="KEGG" id="fra:Francci3_2855"/>
<dbReference type="Proteomes" id="UP000001937">
    <property type="component" value="Chromosome"/>
</dbReference>
<dbReference type="AlphaFoldDB" id="Q2J929"/>
<sequence length="129" mass="13904">MPSVTGPSVTGPQNPATPSGGQSHRTLIVARMNPADAPAIAATFAESDAGELPGIVGVTRRDLFHFHGLYFHLIEAPTNVRNTVENVHEHPLFVDVSKKLGKYVSAYDPETWRTPGDAMAQSFYSWTAG</sequence>
<dbReference type="InterPro" id="IPR006765">
    <property type="entry name" value="Polyketide_synth_cyclase"/>
</dbReference>
<dbReference type="EMBL" id="CP000249">
    <property type="protein sequence ID" value="ABD12213.1"/>
    <property type="molecule type" value="Genomic_DNA"/>
</dbReference>
<feature type="region of interest" description="Disordered" evidence="1">
    <location>
        <begin position="1"/>
        <end position="24"/>
    </location>
</feature>
<protein>
    <submittedName>
        <fullName evidence="2">Polyketide synthesis cyclase</fullName>
    </submittedName>
</protein>
<dbReference type="eggNOG" id="ENOG50332TT">
    <property type="taxonomic scope" value="Bacteria"/>
</dbReference>
<evidence type="ECO:0000256" key="1">
    <source>
        <dbReference type="SAM" id="MobiDB-lite"/>
    </source>
</evidence>
<dbReference type="InterPro" id="IPR038474">
    <property type="entry name" value="Polyketide_synth_cyclase_sf"/>
</dbReference>
<organism evidence="2 3">
    <name type="scientific">Frankia casuarinae (strain DSM 45818 / CECT 9043 / HFP020203 / CcI3)</name>
    <dbReference type="NCBI Taxonomy" id="106370"/>
    <lineage>
        <taxon>Bacteria</taxon>
        <taxon>Bacillati</taxon>
        <taxon>Actinomycetota</taxon>
        <taxon>Actinomycetes</taxon>
        <taxon>Frankiales</taxon>
        <taxon>Frankiaceae</taxon>
        <taxon>Frankia</taxon>
    </lineage>
</organism>
<dbReference type="STRING" id="106370.Francci3_2855"/>
<dbReference type="SUPFAM" id="SSF54909">
    <property type="entry name" value="Dimeric alpha+beta barrel"/>
    <property type="match status" value="1"/>
</dbReference>